<sequence>MSMITATNRYISFCGIECDTQANSLMKALIANLDSTNGNPNMASILHLKLEE</sequence>
<keyword evidence="1" id="KW-0535">Nitrogen fixation</keyword>
<organism evidence="2 3">
    <name type="scientific">Marinobacterium zhoushanense</name>
    <dbReference type="NCBI Taxonomy" id="1679163"/>
    <lineage>
        <taxon>Bacteria</taxon>
        <taxon>Pseudomonadati</taxon>
        <taxon>Pseudomonadota</taxon>
        <taxon>Gammaproteobacteria</taxon>
        <taxon>Oceanospirillales</taxon>
        <taxon>Oceanospirillaceae</taxon>
        <taxon>Marinobacterium</taxon>
    </lineage>
</organism>
<evidence type="ECO:0000313" key="2">
    <source>
        <dbReference type="EMBL" id="GGC10566.1"/>
    </source>
</evidence>
<proteinExistence type="predicted"/>
<accession>A0ABQ1KUH8</accession>
<reference evidence="3" key="1">
    <citation type="journal article" date="2019" name="Int. J. Syst. Evol. Microbiol.">
        <title>The Global Catalogue of Microorganisms (GCM) 10K type strain sequencing project: providing services to taxonomists for standard genome sequencing and annotation.</title>
        <authorList>
            <consortium name="The Broad Institute Genomics Platform"/>
            <consortium name="The Broad Institute Genome Sequencing Center for Infectious Disease"/>
            <person name="Wu L."/>
            <person name="Ma J."/>
        </authorList>
    </citation>
    <scope>NUCLEOTIDE SEQUENCE [LARGE SCALE GENOMIC DNA]</scope>
    <source>
        <strain evidence="3">CGMCC 1.15341</strain>
    </source>
</reference>
<dbReference type="EMBL" id="BMIJ01000010">
    <property type="protein sequence ID" value="GGC10566.1"/>
    <property type="molecule type" value="Genomic_DNA"/>
</dbReference>
<protein>
    <submittedName>
        <fullName evidence="2">Uncharacterized protein</fullName>
    </submittedName>
</protein>
<dbReference type="InterPro" id="IPR024899">
    <property type="entry name" value="CowN"/>
</dbReference>
<dbReference type="Pfam" id="PF20543">
    <property type="entry name" value="CowN"/>
    <property type="match status" value="1"/>
</dbReference>
<keyword evidence="3" id="KW-1185">Reference proteome</keyword>
<evidence type="ECO:0000256" key="1">
    <source>
        <dbReference type="ARBA" id="ARBA00023231"/>
    </source>
</evidence>
<evidence type="ECO:0000313" key="3">
    <source>
        <dbReference type="Proteomes" id="UP000629025"/>
    </source>
</evidence>
<comment type="caution">
    <text evidence="2">The sequence shown here is derived from an EMBL/GenBank/DDBJ whole genome shotgun (WGS) entry which is preliminary data.</text>
</comment>
<dbReference type="Proteomes" id="UP000629025">
    <property type="component" value="Unassembled WGS sequence"/>
</dbReference>
<gene>
    <name evidence="2" type="ORF">GCM10011352_41290</name>
</gene>
<name>A0ABQ1KUH8_9GAMM</name>